<dbReference type="AlphaFoldDB" id="A0A8T9BT62"/>
<evidence type="ECO:0000313" key="6">
    <source>
        <dbReference type="EMBL" id="TVY59721.1"/>
    </source>
</evidence>
<feature type="transmembrane region" description="Helical" evidence="5">
    <location>
        <begin position="80"/>
        <end position="99"/>
    </location>
</feature>
<protein>
    <submittedName>
        <fullName evidence="6">Protein RTA1</fullName>
    </submittedName>
</protein>
<keyword evidence="7" id="KW-1185">Reference proteome</keyword>
<dbReference type="Pfam" id="PF04479">
    <property type="entry name" value="RTA1"/>
    <property type="match status" value="1"/>
</dbReference>
<evidence type="ECO:0000313" key="7">
    <source>
        <dbReference type="Proteomes" id="UP000469558"/>
    </source>
</evidence>
<evidence type="ECO:0000256" key="2">
    <source>
        <dbReference type="ARBA" id="ARBA00022692"/>
    </source>
</evidence>
<gene>
    <name evidence="6" type="primary">RTA1_2</name>
    <name evidence="6" type="ORF">LSUE1_G008104</name>
</gene>
<dbReference type="Proteomes" id="UP000469558">
    <property type="component" value="Unassembled WGS sequence"/>
</dbReference>
<dbReference type="EMBL" id="QGMK01002210">
    <property type="protein sequence ID" value="TVY59721.1"/>
    <property type="molecule type" value="Genomic_DNA"/>
</dbReference>
<evidence type="ECO:0000256" key="3">
    <source>
        <dbReference type="ARBA" id="ARBA00022989"/>
    </source>
</evidence>
<keyword evidence="4 5" id="KW-0472">Membrane</keyword>
<evidence type="ECO:0000256" key="5">
    <source>
        <dbReference type="SAM" id="Phobius"/>
    </source>
</evidence>
<keyword evidence="3 5" id="KW-1133">Transmembrane helix</keyword>
<feature type="transmembrane region" description="Helical" evidence="5">
    <location>
        <begin position="46"/>
        <end position="68"/>
    </location>
</feature>
<proteinExistence type="predicted"/>
<evidence type="ECO:0000256" key="4">
    <source>
        <dbReference type="ARBA" id="ARBA00023136"/>
    </source>
</evidence>
<organism evidence="6 7">
    <name type="scientific">Lachnellula suecica</name>
    <dbReference type="NCBI Taxonomy" id="602035"/>
    <lineage>
        <taxon>Eukaryota</taxon>
        <taxon>Fungi</taxon>
        <taxon>Dikarya</taxon>
        <taxon>Ascomycota</taxon>
        <taxon>Pezizomycotina</taxon>
        <taxon>Leotiomycetes</taxon>
        <taxon>Helotiales</taxon>
        <taxon>Lachnaceae</taxon>
        <taxon>Lachnellula</taxon>
    </lineage>
</organism>
<dbReference type="PANTHER" id="PTHR31465:SF27">
    <property type="entry name" value="DOMAIN PROTEIN, PUTATIVE (AFU_ORTHOLOGUE AFUA_3G01030)-RELATED"/>
    <property type="match status" value="1"/>
</dbReference>
<feature type="transmembrane region" description="Helical" evidence="5">
    <location>
        <begin position="155"/>
        <end position="179"/>
    </location>
</feature>
<reference evidence="6 7" key="1">
    <citation type="submission" date="2018-05" db="EMBL/GenBank/DDBJ databases">
        <title>Genome sequencing and assembly of the regulated plant pathogen Lachnellula willkommii and related sister species for the development of diagnostic species identification markers.</title>
        <authorList>
            <person name="Giroux E."/>
            <person name="Bilodeau G."/>
        </authorList>
    </citation>
    <scope>NUCLEOTIDE SEQUENCE [LARGE SCALE GENOMIC DNA]</scope>
    <source>
        <strain evidence="6 7">CBS 268.59</strain>
    </source>
</reference>
<sequence length="310" mass="35547">MAKLEEYKDGHYLWNYVPSMVGAVIFIILFFAATVFHVWRMFKTRTWFCIPFALGCLSEAIGYCARAASVNDTGTLGPYLVQSIFILIPPALFAASIYMTLGRIMRYVKGEHHSVIRINWLTKIFVLGDWLSFMVQGNAAGLLFKTSTMRIGQGIILAGLFIQIISFGCFFIVAVIFQLRMRKNPTRESYNVEASWERYLYMLYAVSVLILIRSIFRVVEYIQGQTGYSMKNEWTLYAFDSIPMVVVTVVFFIWYPSRIRIPPGGHVEDDSDGIQMRLDSESGERRRPKSTLFTFGIFGLLGAISRRWGR</sequence>
<keyword evidence="2 5" id="KW-0812">Transmembrane</keyword>
<comment type="subcellular location">
    <subcellularLocation>
        <location evidence="1">Membrane</location>
        <topology evidence="1">Multi-pass membrane protein</topology>
    </subcellularLocation>
</comment>
<dbReference type="InterPro" id="IPR007568">
    <property type="entry name" value="RTA1"/>
</dbReference>
<comment type="caution">
    <text evidence="6">The sequence shown here is derived from an EMBL/GenBank/DDBJ whole genome shotgun (WGS) entry which is preliminary data.</text>
</comment>
<accession>A0A8T9BT62</accession>
<name>A0A8T9BT62_9HELO</name>
<feature type="transmembrane region" description="Helical" evidence="5">
    <location>
        <begin position="236"/>
        <end position="255"/>
    </location>
</feature>
<dbReference type="PANTHER" id="PTHR31465">
    <property type="entry name" value="PROTEIN RTA1-RELATED"/>
    <property type="match status" value="1"/>
</dbReference>
<feature type="transmembrane region" description="Helical" evidence="5">
    <location>
        <begin position="199"/>
        <end position="216"/>
    </location>
</feature>
<evidence type="ECO:0000256" key="1">
    <source>
        <dbReference type="ARBA" id="ARBA00004141"/>
    </source>
</evidence>
<feature type="transmembrane region" description="Helical" evidence="5">
    <location>
        <begin position="120"/>
        <end position="143"/>
    </location>
</feature>
<feature type="transmembrane region" description="Helical" evidence="5">
    <location>
        <begin position="20"/>
        <end position="39"/>
    </location>
</feature>
<dbReference type="GO" id="GO:0016020">
    <property type="term" value="C:membrane"/>
    <property type="evidence" value="ECO:0007669"/>
    <property type="project" value="UniProtKB-SubCell"/>
</dbReference>
<dbReference type="OrthoDB" id="3358017at2759"/>